<sequence>MKSDSIETITAEIKRLLYKENRISINDIMKTIHYPHEMVLIAIGYLLREDSIYFNEQYMIIEYKTFYF</sequence>
<accession>A0A174Q7P4</accession>
<reference evidence="1 2" key="1">
    <citation type="submission" date="2015-09" db="EMBL/GenBank/DDBJ databases">
        <authorList>
            <consortium name="Pathogen Informatics"/>
        </authorList>
    </citation>
    <scope>NUCLEOTIDE SEQUENCE [LARGE SCALE GENOMIC DNA]</scope>
    <source>
        <strain evidence="1 2">2789STDY5834880</strain>
    </source>
</reference>
<dbReference type="Gene3D" id="1.10.10.10">
    <property type="entry name" value="Winged helix-like DNA-binding domain superfamily/Winged helix DNA-binding domain"/>
    <property type="match status" value="1"/>
</dbReference>
<organism evidence="1 2">
    <name type="scientific">Bacteroides caccae</name>
    <dbReference type="NCBI Taxonomy" id="47678"/>
    <lineage>
        <taxon>Bacteria</taxon>
        <taxon>Pseudomonadati</taxon>
        <taxon>Bacteroidota</taxon>
        <taxon>Bacteroidia</taxon>
        <taxon>Bacteroidales</taxon>
        <taxon>Bacteroidaceae</taxon>
        <taxon>Bacteroides</taxon>
    </lineage>
</organism>
<dbReference type="InterPro" id="IPR019707">
    <property type="entry name" value="DUF2582"/>
</dbReference>
<dbReference type="STRING" id="47678.ERS852494_02817"/>
<evidence type="ECO:0000313" key="2">
    <source>
        <dbReference type="Proteomes" id="UP000095657"/>
    </source>
</evidence>
<dbReference type="InterPro" id="IPR036388">
    <property type="entry name" value="WH-like_DNA-bd_sf"/>
</dbReference>
<name>A0A174Q7P4_9BACE</name>
<protein>
    <submittedName>
        <fullName evidence="1">Protein of uncharacterized function (DUF2582)</fullName>
    </submittedName>
</protein>
<evidence type="ECO:0000313" key="1">
    <source>
        <dbReference type="EMBL" id="CUP67951.1"/>
    </source>
</evidence>
<dbReference type="GeneID" id="90529775"/>
<gene>
    <name evidence="1" type="ORF">ERS852494_02817</name>
</gene>
<dbReference type="RefSeq" id="WP_005801707.1">
    <property type="nucleotide sequence ID" value="NZ_CZAI01000006.1"/>
</dbReference>
<dbReference type="AlphaFoldDB" id="A0A174Q7P4"/>
<dbReference type="Pfam" id="PF10771">
    <property type="entry name" value="DUF2582"/>
    <property type="match status" value="1"/>
</dbReference>
<dbReference type="Proteomes" id="UP000095657">
    <property type="component" value="Unassembled WGS sequence"/>
</dbReference>
<proteinExistence type="predicted"/>
<dbReference type="EMBL" id="CZAI01000006">
    <property type="protein sequence ID" value="CUP67951.1"/>
    <property type="molecule type" value="Genomic_DNA"/>
</dbReference>